<dbReference type="PANTHER" id="PTHR43687:SF2">
    <property type="entry name" value="FERREDOXIN 3"/>
    <property type="match status" value="1"/>
</dbReference>
<dbReference type="Gene3D" id="3.30.70.20">
    <property type="match status" value="1"/>
</dbReference>
<name>Q0YSC0_9CHLB</name>
<dbReference type="GO" id="GO:0051539">
    <property type="term" value="F:4 iron, 4 sulfur cluster binding"/>
    <property type="evidence" value="ECO:0007669"/>
    <property type="project" value="UniProtKB-KW"/>
</dbReference>
<keyword evidence="2" id="KW-0479">Metal-binding</keyword>
<keyword evidence="4" id="KW-0411">Iron-sulfur</keyword>
<dbReference type="GO" id="GO:0046872">
    <property type="term" value="F:metal ion binding"/>
    <property type="evidence" value="ECO:0007669"/>
    <property type="project" value="UniProtKB-KW"/>
</dbReference>
<evidence type="ECO:0000256" key="4">
    <source>
        <dbReference type="ARBA" id="ARBA00023014"/>
    </source>
</evidence>
<evidence type="ECO:0000256" key="3">
    <source>
        <dbReference type="ARBA" id="ARBA00023004"/>
    </source>
</evidence>
<dbReference type="RefSeq" id="WP_006366124.1">
    <property type="nucleotide sequence ID" value="NZ_AASE01000006.1"/>
</dbReference>
<feature type="domain" description="4Fe-4S ferredoxin-type" evidence="5">
    <location>
        <begin position="53"/>
        <end position="84"/>
    </location>
</feature>
<evidence type="ECO:0000256" key="1">
    <source>
        <dbReference type="ARBA" id="ARBA00022485"/>
    </source>
</evidence>
<evidence type="ECO:0000313" key="7">
    <source>
        <dbReference type="Proteomes" id="UP000004162"/>
    </source>
</evidence>
<comment type="caution">
    <text evidence="6">The sequence shown here is derived from an EMBL/GenBank/DDBJ whole genome shotgun (WGS) entry which is preliminary data.</text>
</comment>
<reference evidence="6 7" key="2">
    <citation type="submission" date="2006-07" db="EMBL/GenBank/DDBJ databases">
        <title>Sequencing of the draft genome and assembly of Chlorobium ferroxidans DSM 13031.</title>
        <authorList>
            <consortium name="US DOE Joint Genome Institute (JGI-PGF)"/>
            <person name="Copeland A."/>
            <person name="Lucas S."/>
            <person name="Lapidus A."/>
            <person name="Barry K."/>
            <person name="Glavina del Rio T."/>
            <person name="Dalin E."/>
            <person name="Tice H."/>
            <person name="Bruce D."/>
            <person name="Pitluck S."/>
            <person name="Richardson P."/>
        </authorList>
    </citation>
    <scope>NUCLEOTIDE SEQUENCE [LARGE SCALE GENOMIC DNA]</scope>
    <source>
        <strain evidence="6 7">DSM 13031</strain>
    </source>
</reference>
<dbReference type="SUPFAM" id="SSF54862">
    <property type="entry name" value="4Fe-4S ferredoxins"/>
    <property type="match status" value="1"/>
</dbReference>
<feature type="domain" description="4Fe-4S ferredoxin-type" evidence="5">
    <location>
        <begin position="18"/>
        <end position="47"/>
    </location>
</feature>
<keyword evidence="1" id="KW-0004">4Fe-4S</keyword>
<reference evidence="6 7" key="1">
    <citation type="submission" date="2006-07" db="EMBL/GenBank/DDBJ databases">
        <title>Annotation of the draft genome assembly of Chlorobium ferroxidans DSM 13031.</title>
        <authorList>
            <consortium name="US DOE Joint Genome Institute (JGI-ORNL)"/>
            <person name="Larimer F."/>
            <person name="Land M."/>
            <person name="Hauser L."/>
        </authorList>
    </citation>
    <scope>NUCLEOTIDE SEQUENCE [LARGE SCALE GENOMIC DNA]</scope>
    <source>
        <strain evidence="6 7">DSM 13031</strain>
    </source>
</reference>
<evidence type="ECO:0000313" key="6">
    <source>
        <dbReference type="EMBL" id="EAT59268.1"/>
    </source>
</evidence>
<dbReference type="PROSITE" id="PS51379">
    <property type="entry name" value="4FE4S_FER_2"/>
    <property type="match status" value="2"/>
</dbReference>
<dbReference type="InterPro" id="IPR050572">
    <property type="entry name" value="Fe-S_Ferredoxin"/>
</dbReference>
<organism evidence="6 7">
    <name type="scientific">Chlorobium ferrooxidans DSM 13031</name>
    <dbReference type="NCBI Taxonomy" id="377431"/>
    <lineage>
        <taxon>Bacteria</taxon>
        <taxon>Pseudomonadati</taxon>
        <taxon>Chlorobiota</taxon>
        <taxon>Chlorobiia</taxon>
        <taxon>Chlorobiales</taxon>
        <taxon>Chlorobiaceae</taxon>
        <taxon>Chlorobium/Pelodictyon group</taxon>
        <taxon>Chlorobium</taxon>
    </lineage>
</organism>
<evidence type="ECO:0000256" key="2">
    <source>
        <dbReference type="ARBA" id="ARBA00022723"/>
    </source>
</evidence>
<evidence type="ECO:0000259" key="5">
    <source>
        <dbReference type="PROSITE" id="PS51379"/>
    </source>
</evidence>
<dbReference type="InterPro" id="IPR017896">
    <property type="entry name" value="4Fe4S_Fe-S-bd"/>
</dbReference>
<dbReference type="AlphaFoldDB" id="Q0YSC0"/>
<dbReference type="Pfam" id="PF12838">
    <property type="entry name" value="Fer4_7"/>
    <property type="match status" value="1"/>
</dbReference>
<keyword evidence="3" id="KW-0408">Iron</keyword>
<sequence length="96" mass="10718">MNKPKKRRLLVPREEIAWFPVIDTEACNGCGDCESFCRPGVFSPGEKVGPKRPKMTVSSPYNCVVLCERCAPKCTSGAITLPDSEDFERFVEYVEA</sequence>
<dbReference type="PANTHER" id="PTHR43687">
    <property type="entry name" value="ADENYLYLSULFATE REDUCTASE, BETA SUBUNIT"/>
    <property type="match status" value="1"/>
</dbReference>
<protein>
    <submittedName>
        <fullName evidence="6">4Fe-4S ferredoxin, iron-sulfur binding</fullName>
    </submittedName>
</protein>
<dbReference type="Proteomes" id="UP000004162">
    <property type="component" value="Unassembled WGS sequence"/>
</dbReference>
<dbReference type="OrthoDB" id="9813230at2"/>
<accession>Q0YSC0</accession>
<gene>
    <name evidence="6" type="ORF">CferDRAFT_1275</name>
</gene>
<proteinExistence type="predicted"/>
<keyword evidence="7" id="KW-1185">Reference proteome</keyword>
<dbReference type="EMBL" id="AASE01000006">
    <property type="protein sequence ID" value="EAT59268.1"/>
    <property type="molecule type" value="Genomic_DNA"/>
</dbReference>